<dbReference type="PROSITE" id="PS50885">
    <property type="entry name" value="HAMP"/>
    <property type="match status" value="1"/>
</dbReference>
<keyword evidence="7 14" id="KW-0418">Kinase</keyword>
<dbReference type="GO" id="GO:0000155">
    <property type="term" value="F:phosphorelay sensor kinase activity"/>
    <property type="evidence" value="ECO:0007669"/>
    <property type="project" value="InterPro"/>
</dbReference>
<keyword evidence="6 11" id="KW-0812">Transmembrane</keyword>
<dbReference type="SMART" id="SM00388">
    <property type="entry name" value="HisKA"/>
    <property type="match status" value="1"/>
</dbReference>
<dbReference type="EMBL" id="CP157940">
    <property type="protein sequence ID" value="XBS54016.1"/>
    <property type="molecule type" value="Genomic_DNA"/>
</dbReference>
<dbReference type="PROSITE" id="PS50109">
    <property type="entry name" value="HIS_KIN"/>
    <property type="match status" value="1"/>
</dbReference>
<dbReference type="SUPFAM" id="SSF47384">
    <property type="entry name" value="Homodimeric domain of signal transducing histidine kinase"/>
    <property type="match status" value="1"/>
</dbReference>
<dbReference type="SMART" id="SM00304">
    <property type="entry name" value="HAMP"/>
    <property type="match status" value="1"/>
</dbReference>
<dbReference type="PRINTS" id="PR00344">
    <property type="entry name" value="BCTRLSENSOR"/>
</dbReference>
<keyword evidence="10 11" id="KW-0472">Membrane</keyword>
<dbReference type="Pfam" id="PF00512">
    <property type="entry name" value="HisKA"/>
    <property type="match status" value="1"/>
</dbReference>
<comment type="subcellular location">
    <subcellularLocation>
        <location evidence="2">Membrane</location>
    </subcellularLocation>
</comment>
<dbReference type="Gene3D" id="1.10.287.130">
    <property type="match status" value="1"/>
</dbReference>
<dbReference type="PANTHER" id="PTHR45436">
    <property type="entry name" value="SENSOR HISTIDINE KINASE YKOH"/>
    <property type="match status" value="1"/>
</dbReference>
<keyword evidence="5" id="KW-0808">Transferase</keyword>
<dbReference type="Pfam" id="PF00672">
    <property type="entry name" value="HAMP"/>
    <property type="match status" value="1"/>
</dbReference>
<organism evidence="14">
    <name type="scientific">Lacrimispora sp. BS-2</name>
    <dbReference type="NCBI Taxonomy" id="3151850"/>
    <lineage>
        <taxon>Bacteria</taxon>
        <taxon>Bacillati</taxon>
        <taxon>Bacillota</taxon>
        <taxon>Clostridia</taxon>
        <taxon>Lachnospirales</taxon>
        <taxon>Lachnospiraceae</taxon>
        <taxon>Lacrimispora</taxon>
    </lineage>
</organism>
<dbReference type="InterPro" id="IPR004358">
    <property type="entry name" value="Sig_transdc_His_kin-like_C"/>
</dbReference>
<evidence type="ECO:0000256" key="5">
    <source>
        <dbReference type="ARBA" id="ARBA00022679"/>
    </source>
</evidence>
<evidence type="ECO:0000256" key="2">
    <source>
        <dbReference type="ARBA" id="ARBA00004370"/>
    </source>
</evidence>
<evidence type="ECO:0000259" key="12">
    <source>
        <dbReference type="PROSITE" id="PS50109"/>
    </source>
</evidence>
<dbReference type="InterPro" id="IPR003660">
    <property type="entry name" value="HAMP_dom"/>
</dbReference>
<evidence type="ECO:0000256" key="7">
    <source>
        <dbReference type="ARBA" id="ARBA00022777"/>
    </source>
</evidence>
<dbReference type="CDD" id="cd06225">
    <property type="entry name" value="HAMP"/>
    <property type="match status" value="1"/>
</dbReference>
<feature type="domain" description="Histidine kinase" evidence="12">
    <location>
        <begin position="172"/>
        <end position="382"/>
    </location>
</feature>
<dbReference type="Gene3D" id="3.30.565.10">
    <property type="entry name" value="Histidine kinase-like ATPase, C-terminal domain"/>
    <property type="match status" value="1"/>
</dbReference>
<dbReference type="Pfam" id="PF02518">
    <property type="entry name" value="HATPase_c"/>
    <property type="match status" value="1"/>
</dbReference>
<dbReference type="EC" id="2.7.13.3" evidence="3"/>
<evidence type="ECO:0000256" key="11">
    <source>
        <dbReference type="SAM" id="Phobius"/>
    </source>
</evidence>
<sequence length="382" mass="42252">MHKISLRLRITLLVGLLLVLLTTVLTIVSILSANYYFVAPQLEEGSYEKMNKVILDNAPIDSNHDVNVNTLNNLSAQIEVTAAQKGFSLQSVTVLIAIITFGLSVTYWIMGRALRPLTVLSETIHDINEHNLSKSIEETTAKDEVGSITASFNGMLDRLKNSFEQQKRFSASAAHELKTPLATMKTTLQVLQLDDLPSADDYKDTILVMEQNVDGMICIVSDLLLLSSQEKTELDDEISLRTLFCEIAEELKEAIQSKNLCCILPQNDCLITGNRMLLRSAFYNLFENAVKYNKDGGTVEAKLQNTPDGKISVLICDTGIGMTEEDAARAFEPFFRADRSRLQQIPGNGLGMSIIQAIIERHGGEILLESKINIGTKVTVVL</sequence>
<dbReference type="RefSeq" id="WP_349946368.1">
    <property type="nucleotide sequence ID" value="NZ_CP157940.1"/>
</dbReference>
<evidence type="ECO:0000256" key="8">
    <source>
        <dbReference type="ARBA" id="ARBA00022989"/>
    </source>
</evidence>
<dbReference type="SMART" id="SM00387">
    <property type="entry name" value="HATPase_c"/>
    <property type="match status" value="1"/>
</dbReference>
<proteinExistence type="predicted"/>
<dbReference type="InterPro" id="IPR036097">
    <property type="entry name" value="HisK_dim/P_sf"/>
</dbReference>
<keyword evidence="4" id="KW-0597">Phosphoprotein</keyword>
<protein>
    <recommendedName>
        <fullName evidence="3">histidine kinase</fullName>
        <ecNumber evidence="3">2.7.13.3</ecNumber>
    </recommendedName>
</protein>
<dbReference type="SUPFAM" id="SSF55874">
    <property type="entry name" value="ATPase domain of HSP90 chaperone/DNA topoisomerase II/histidine kinase"/>
    <property type="match status" value="1"/>
</dbReference>
<dbReference type="GO" id="GO:0005886">
    <property type="term" value="C:plasma membrane"/>
    <property type="evidence" value="ECO:0007669"/>
    <property type="project" value="TreeGrafter"/>
</dbReference>
<dbReference type="PANTHER" id="PTHR45436:SF5">
    <property type="entry name" value="SENSOR HISTIDINE KINASE TRCS"/>
    <property type="match status" value="1"/>
</dbReference>
<evidence type="ECO:0000256" key="3">
    <source>
        <dbReference type="ARBA" id="ARBA00012438"/>
    </source>
</evidence>
<evidence type="ECO:0000256" key="6">
    <source>
        <dbReference type="ARBA" id="ARBA00022692"/>
    </source>
</evidence>
<keyword evidence="9" id="KW-0902">Two-component regulatory system</keyword>
<dbReference type="InterPro" id="IPR003661">
    <property type="entry name" value="HisK_dim/P_dom"/>
</dbReference>
<evidence type="ECO:0000259" key="13">
    <source>
        <dbReference type="PROSITE" id="PS50885"/>
    </source>
</evidence>
<dbReference type="InterPro" id="IPR050428">
    <property type="entry name" value="TCS_sensor_his_kinase"/>
</dbReference>
<evidence type="ECO:0000256" key="10">
    <source>
        <dbReference type="ARBA" id="ARBA00023136"/>
    </source>
</evidence>
<comment type="catalytic activity">
    <reaction evidence="1">
        <text>ATP + protein L-histidine = ADP + protein N-phospho-L-histidine.</text>
        <dbReference type="EC" id="2.7.13.3"/>
    </reaction>
</comment>
<name>A0AAU7PR01_9FIRM</name>
<accession>A0AAU7PR01</accession>
<dbReference type="CDD" id="cd00075">
    <property type="entry name" value="HATPase"/>
    <property type="match status" value="1"/>
</dbReference>
<dbReference type="AlphaFoldDB" id="A0AAU7PR01"/>
<dbReference type="CDD" id="cd00082">
    <property type="entry name" value="HisKA"/>
    <property type="match status" value="1"/>
</dbReference>
<dbReference type="Gene3D" id="6.10.340.10">
    <property type="match status" value="1"/>
</dbReference>
<dbReference type="InterPro" id="IPR005467">
    <property type="entry name" value="His_kinase_dom"/>
</dbReference>
<keyword evidence="8 11" id="KW-1133">Transmembrane helix</keyword>
<evidence type="ECO:0000256" key="9">
    <source>
        <dbReference type="ARBA" id="ARBA00023012"/>
    </source>
</evidence>
<evidence type="ECO:0000313" key="14">
    <source>
        <dbReference type="EMBL" id="XBS54016.1"/>
    </source>
</evidence>
<dbReference type="InterPro" id="IPR003594">
    <property type="entry name" value="HATPase_dom"/>
</dbReference>
<feature type="domain" description="HAMP" evidence="13">
    <location>
        <begin position="111"/>
        <end position="164"/>
    </location>
</feature>
<evidence type="ECO:0000256" key="4">
    <source>
        <dbReference type="ARBA" id="ARBA00022553"/>
    </source>
</evidence>
<reference evidence="14" key="1">
    <citation type="submission" date="2024-06" db="EMBL/GenBank/DDBJ databases">
        <title>Lacrimispora cavernae sp. nov., a novel anaerobe isolated from bat guano pile inside a cave.</title>
        <authorList>
            <person name="Miller S.L."/>
            <person name="Lu N."/>
            <person name="King J."/>
            <person name="Sankaranarayanan K."/>
            <person name="Lawson P.A."/>
        </authorList>
    </citation>
    <scope>NUCLEOTIDE SEQUENCE</scope>
    <source>
        <strain evidence="14">BS-2</strain>
    </source>
</reference>
<dbReference type="SUPFAM" id="SSF158472">
    <property type="entry name" value="HAMP domain-like"/>
    <property type="match status" value="1"/>
</dbReference>
<dbReference type="InterPro" id="IPR036890">
    <property type="entry name" value="HATPase_C_sf"/>
</dbReference>
<gene>
    <name evidence="14" type="ORF">ABFV83_19845</name>
</gene>
<feature type="transmembrane region" description="Helical" evidence="11">
    <location>
        <begin position="89"/>
        <end position="110"/>
    </location>
</feature>
<evidence type="ECO:0000256" key="1">
    <source>
        <dbReference type="ARBA" id="ARBA00000085"/>
    </source>
</evidence>
<feature type="transmembrane region" description="Helical" evidence="11">
    <location>
        <begin position="12"/>
        <end position="37"/>
    </location>
</feature>